<feature type="domain" description="RRM" evidence="4">
    <location>
        <begin position="29"/>
        <end position="108"/>
    </location>
</feature>
<dbReference type="STRING" id="946362.F2US96"/>
<sequence length="353" mass="41122">MTRAIERINEKELAGATKKSWHDDYKDSAYIFIGNLDYHLTEGDVLAVFSQYGEPTDINLVRDKVRGVRRGSFFSHVRVSVRVCLSGHLSASLSSLAGRTLRVDHVRDYEAPEIREMKRMQRKGKLHEHIEKQQEEVGDSDGPPTAPVREALLKELRGEGMVTGTGEVQERQQQQEGADDTQDDEYDLEAALKRQRKKAKKQAKKEKKKEKKEKKKRKKEKKEKHRRSKDEPGHVGSNDGSDSDNHSQDSKQQRATAQDSVPASTRRHDSPDAHSPRGGDDEHRHRQDRGAVRYEGRHRDRRVSSSRGRRSRSRDRSRGHDDGHRDRERERDRRHDRRDYRRRSRSRSPVRRR</sequence>
<dbReference type="InterPro" id="IPR012677">
    <property type="entry name" value="Nucleotide-bd_a/b_plait_sf"/>
</dbReference>
<proteinExistence type="predicted"/>
<evidence type="ECO:0000313" key="6">
    <source>
        <dbReference type="Proteomes" id="UP000007799"/>
    </source>
</evidence>
<reference evidence="5" key="1">
    <citation type="submission" date="2009-08" db="EMBL/GenBank/DDBJ databases">
        <title>Annotation of Salpingoeca rosetta.</title>
        <authorList>
            <consortium name="The Broad Institute Genome Sequencing Platform"/>
            <person name="Russ C."/>
            <person name="Cuomo C."/>
            <person name="Burger G."/>
            <person name="Gray M.W."/>
            <person name="Holland P.W.H."/>
            <person name="King N."/>
            <person name="Lang F.B.F."/>
            <person name="Roger A.J."/>
            <person name="Ruiz-Trillo I."/>
            <person name="Young S.K."/>
            <person name="Zeng Q."/>
            <person name="Gargeya S."/>
            <person name="Alvarado L."/>
            <person name="Berlin A."/>
            <person name="Chapman S.B."/>
            <person name="Chen Z."/>
            <person name="Freedman E."/>
            <person name="Gellesch M."/>
            <person name="Goldberg J."/>
            <person name="Griggs A."/>
            <person name="Gujja S."/>
            <person name="Heilman E."/>
            <person name="Heiman D."/>
            <person name="Howarth C."/>
            <person name="Mehta T."/>
            <person name="Neiman D."/>
            <person name="Pearson M."/>
            <person name="Roberts A."/>
            <person name="Saif S."/>
            <person name="Shea T."/>
            <person name="Shenoy N."/>
            <person name="Sisk P."/>
            <person name="Stolte C."/>
            <person name="Sykes S."/>
            <person name="White J."/>
            <person name="Yandava C."/>
            <person name="Haas B."/>
            <person name="Nusbaum C."/>
            <person name="Birren B."/>
        </authorList>
    </citation>
    <scope>NUCLEOTIDE SEQUENCE [LARGE SCALE GENOMIC DNA]</scope>
    <source>
        <strain evidence="5">ATCC 50818</strain>
    </source>
</reference>
<evidence type="ECO:0000256" key="2">
    <source>
        <dbReference type="PROSITE-ProRule" id="PRU00176"/>
    </source>
</evidence>
<dbReference type="GO" id="GO:0003723">
    <property type="term" value="F:RNA binding"/>
    <property type="evidence" value="ECO:0007669"/>
    <property type="project" value="UniProtKB-UniRule"/>
</dbReference>
<dbReference type="OrthoDB" id="2573941at2759"/>
<keyword evidence="1 2" id="KW-0694">RNA-binding</keyword>
<dbReference type="Gene3D" id="3.30.70.330">
    <property type="match status" value="1"/>
</dbReference>
<organism evidence="6">
    <name type="scientific">Salpingoeca rosetta (strain ATCC 50818 / BSB-021)</name>
    <dbReference type="NCBI Taxonomy" id="946362"/>
    <lineage>
        <taxon>Eukaryota</taxon>
        <taxon>Choanoflagellata</taxon>
        <taxon>Craspedida</taxon>
        <taxon>Salpingoecidae</taxon>
        <taxon>Salpingoeca</taxon>
    </lineage>
</organism>
<feature type="compositionally biased region" description="Basic and acidic residues" evidence="3">
    <location>
        <begin position="314"/>
        <end position="339"/>
    </location>
</feature>
<keyword evidence="6" id="KW-1185">Reference proteome</keyword>
<protein>
    <submittedName>
        <fullName evidence="5">RNA binding domain-containing protein</fullName>
    </submittedName>
</protein>
<dbReference type="GeneID" id="16068401"/>
<dbReference type="KEGG" id="sre:PTSG_10948"/>
<dbReference type="OMA" id="NYRLPQK"/>
<evidence type="ECO:0000259" key="4">
    <source>
        <dbReference type="PROSITE" id="PS50102"/>
    </source>
</evidence>
<dbReference type="SUPFAM" id="SSF54928">
    <property type="entry name" value="RNA-binding domain, RBD"/>
    <property type="match status" value="1"/>
</dbReference>
<dbReference type="EMBL" id="GL832994">
    <property type="protein sequence ID" value="EGD81005.1"/>
    <property type="molecule type" value="Genomic_DNA"/>
</dbReference>
<dbReference type="GO" id="GO:0005686">
    <property type="term" value="C:U2 snRNP"/>
    <property type="evidence" value="ECO:0007669"/>
    <property type="project" value="TreeGrafter"/>
</dbReference>
<dbReference type="PANTHER" id="PTHR45880:SF1">
    <property type="entry name" value="RNA-BINDING MOTIF PROTEIN, X-LINKED 2"/>
    <property type="match status" value="1"/>
</dbReference>
<feature type="compositionally biased region" description="Basic and acidic residues" evidence="3">
    <location>
        <begin position="243"/>
        <end position="252"/>
    </location>
</feature>
<feature type="compositionally biased region" description="Polar residues" evidence="3">
    <location>
        <begin position="253"/>
        <end position="263"/>
    </location>
</feature>
<dbReference type="SMART" id="SM00360">
    <property type="entry name" value="RRM"/>
    <property type="match status" value="1"/>
</dbReference>
<feature type="region of interest" description="Disordered" evidence="3">
    <location>
        <begin position="164"/>
        <end position="353"/>
    </location>
</feature>
<name>F2US96_SALR5</name>
<dbReference type="GO" id="GO:0071011">
    <property type="term" value="C:precatalytic spliceosome"/>
    <property type="evidence" value="ECO:0007669"/>
    <property type="project" value="TreeGrafter"/>
</dbReference>
<dbReference type="RefSeq" id="XP_004987875.1">
    <property type="nucleotide sequence ID" value="XM_004987818.1"/>
</dbReference>
<dbReference type="PROSITE" id="PS50102">
    <property type="entry name" value="RRM"/>
    <property type="match status" value="1"/>
</dbReference>
<gene>
    <name evidence="5" type="ORF">PTSG_10948</name>
</gene>
<evidence type="ECO:0000313" key="5">
    <source>
        <dbReference type="EMBL" id="EGD81005.1"/>
    </source>
</evidence>
<feature type="compositionally biased region" description="Basic residues" evidence="3">
    <location>
        <begin position="340"/>
        <end position="353"/>
    </location>
</feature>
<dbReference type="InterPro" id="IPR035979">
    <property type="entry name" value="RBD_domain_sf"/>
</dbReference>
<dbReference type="PANTHER" id="PTHR45880">
    <property type="entry name" value="RNA-BINDING MOTIF PROTEIN, X-LINKED 2"/>
    <property type="match status" value="1"/>
</dbReference>
<accession>F2US96</accession>
<dbReference type="InParanoid" id="F2US96"/>
<evidence type="ECO:0000256" key="1">
    <source>
        <dbReference type="ARBA" id="ARBA00022884"/>
    </source>
</evidence>
<dbReference type="AlphaFoldDB" id="F2US96"/>
<feature type="compositionally biased region" description="Basic and acidic residues" evidence="3">
    <location>
        <begin position="266"/>
        <end position="298"/>
    </location>
</feature>
<dbReference type="GO" id="GO:0000398">
    <property type="term" value="P:mRNA splicing, via spliceosome"/>
    <property type="evidence" value="ECO:0007669"/>
    <property type="project" value="TreeGrafter"/>
</dbReference>
<dbReference type="InterPro" id="IPR051847">
    <property type="entry name" value="RNA_proc/Spliceosome_comp"/>
</dbReference>
<dbReference type="InterPro" id="IPR000504">
    <property type="entry name" value="RRM_dom"/>
</dbReference>
<dbReference type="eggNOG" id="KOG0126">
    <property type="taxonomic scope" value="Eukaryota"/>
</dbReference>
<evidence type="ECO:0000256" key="3">
    <source>
        <dbReference type="SAM" id="MobiDB-lite"/>
    </source>
</evidence>
<feature type="compositionally biased region" description="Acidic residues" evidence="3">
    <location>
        <begin position="177"/>
        <end position="188"/>
    </location>
</feature>
<feature type="compositionally biased region" description="Basic residues" evidence="3">
    <location>
        <begin position="193"/>
        <end position="227"/>
    </location>
</feature>
<dbReference type="Pfam" id="PF00076">
    <property type="entry name" value="RRM_1"/>
    <property type="match status" value="1"/>
</dbReference>
<dbReference type="GO" id="GO:0071013">
    <property type="term" value="C:catalytic step 2 spliceosome"/>
    <property type="evidence" value="ECO:0007669"/>
    <property type="project" value="TreeGrafter"/>
</dbReference>
<dbReference type="Proteomes" id="UP000007799">
    <property type="component" value="Unassembled WGS sequence"/>
</dbReference>